<keyword evidence="16" id="KW-1185">Reference proteome</keyword>
<dbReference type="PRINTS" id="PR00109">
    <property type="entry name" value="TYRKINASE"/>
</dbReference>
<dbReference type="InterPro" id="IPR001245">
    <property type="entry name" value="Ser-Thr/Tyr_kinase_cat_dom"/>
</dbReference>
<evidence type="ECO:0000256" key="3">
    <source>
        <dbReference type="ARBA" id="ARBA00022741"/>
    </source>
</evidence>
<dbReference type="EC" id="2.7.10.2" evidence="11"/>
<dbReference type="Gene3D" id="3.30.200.20">
    <property type="entry name" value="Phosphorylase Kinase, domain 1"/>
    <property type="match status" value="1"/>
</dbReference>
<dbReference type="OrthoDB" id="67310at2759"/>
<keyword evidence="6 11" id="KW-0829">Tyrosine-protein kinase</keyword>
<dbReference type="PANTHER" id="PTHR24418">
    <property type="entry name" value="TYROSINE-PROTEIN KINASE"/>
    <property type="match status" value="1"/>
</dbReference>
<feature type="repeat" description="ANK" evidence="8">
    <location>
        <begin position="179"/>
        <end position="211"/>
    </location>
</feature>
<keyword evidence="4 11" id="KW-0418">Kinase</keyword>
<feature type="region of interest" description="Disordered" evidence="12">
    <location>
        <begin position="373"/>
        <end position="404"/>
    </location>
</feature>
<dbReference type="Gene3D" id="1.10.510.10">
    <property type="entry name" value="Transferase(Phosphotransferase) domain 1"/>
    <property type="match status" value="1"/>
</dbReference>
<keyword evidence="8" id="KW-0040">ANK repeat</keyword>
<evidence type="ECO:0000256" key="5">
    <source>
        <dbReference type="ARBA" id="ARBA00022840"/>
    </source>
</evidence>
<gene>
    <name evidence="15" type="ORF">MELIAE_LOCUS11356</name>
</gene>
<feature type="domain" description="SH2" evidence="13">
    <location>
        <begin position="281"/>
        <end position="375"/>
    </location>
</feature>
<dbReference type="InterPro" id="IPR017441">
    <property type="entry name" value="Protein_kinase_ATP_BS"/>
</dbReference>
<evidence type="ECO:0000256" key="11">
    <source>
        <dbReference type="RuleBase" id="RU362096"/>
    </source>
</evidence>
<dbReference type="PROSITE" id="PS50088">
    <property type="entry name" value="ANK_REPEAT"/>
    <property type="match status" value="2"/>
</dbReference>
<evidence type="ECO:0000313" key="15">
    <source>
        <dbReference type="EMBL" id="CAH0562157.1"/>
    </source>
</evidence>
<dbReference type="PROSITE" id="PS50001">
    <property type="entry name" value="SH2"/>
    <property type="match status" value="2"/>
</dbReference>
<name>A0A9P0BHG2_BRAAE</name>
<dbReference type="GO" id="GO:0004715">
    <property type="term" value="F:non-membrane spanning protein tyrosine kinase activity"/>
    <property type="evidence" value="ECO:0007669"/>
    <property type="project" value="UniProtKB-EC"/>
</dbReference>
<dbReference type="InterPro" id="IPR002110">
    <property type="entry name" value="Ankyrin_rpt"/>
</dbReference>
<dbReference type="InterPro" id="IPR011009">
    <property type="entry name" value="Kinase-like_dom_sf"/>
</dbReference>
<proteinExistence type="inferred from homology"/>
<dbReference type="GO" id="GO:0007165">
    <property type="term" value="P:signal transduction"/>
    <property type="evidence" value="ECO:0007669"/>
    <property type="project" value="UniProtKB-ARBA"/>
</dbReference>
<evidence type="ECO:0000256" key="8">
    <source>
        <dbReference type="PROSITE-ProRule" id="PRU00023"/>
    </source>
</evidence>
<protein>
    <recommendedName>
        <fullName evidence="11">Tyrosine-protein kinase</fullName>
        <ecNumber evidence="11">2.7.10.2</ecNumber>
    </recommendedName>
</protein>
<dbReference type="SMART" id="SM00219">
    <property type="entry name" value="TyrKc"/>
    <property type="match status" value="1"/>
</dbReference>
<dbReference type="InterPro" id="IPR036860">
    <property type="entry name" value="SH2_dom_sf"/>
</dbReference>
<evidence type="ECO:0000313" key="16">
    <source>
        <dbReference type="Proteomes" id="UP001154078"/>
    </source>
</evidence>
<keyword evidence="1" id="KW-0597">Phosphoprotein</keyword>
<dbReference type="AlphaFoldDB" id="A0A9P0BHG2"/>
<dbReference type="SUPFAM" id="SSF55550">
    <property type="entry name" value="SH2 domain"/>
    <property type="match status" value="2"/>
</dbReference>
<dbReference type="GO" id="GO:0071944">
    <property type="term" value="C:cell periphery"/>
    <property type="evidence" value="ECO:0007669"/>
    <property type="project" value="UniProtKB-ARBA"/>
</dbReference>
<dbReference type="SUPFAM" id="SSF48403">
    <property type="entry name" value="Ankyrin repeat"/>
    <property type="match status" value="1"/>
</dbReference>
<evidence type="ECO:0000259" key="14">
    <source>
        <dbReference type="PROSITE" id="PS50011"/>
    </source>
</evidence>
<dbReference type="Gene3D" id="1.25.40.20">
    <property type="entry name" value="Ankyrin repeat-containing domain"/>
    <property type="match status" value="2"/>
</dbReference>
<evidence type="ECO:0000256" key="6">
    <source>
        <dbReference type="ARBA" id="ARBA00023137"/>
    </source>
</evidence>
<dbReference type="InterPro" id="IPR020635">
    <property type="entry name" value="Tyr_kinase_cat_dom"/>
</dbReference>
<feature type="domain" description="Protein kinase" evidence="14">
    <location>
        <begin position="450"/>
        <end position="716"/>
    </location>
</feature>
<organism evidence="15 16">
    <name type="scientific">Brassicogethes aeneus</name>
    <name type="common">Rape pollen beetle</name>
    <name type="synonym">Meligethes aeneus</name>
    <dbReference type="NCBI Taxonomy" id="1431903"/>
    <lineage>
        <taxon>Eukaryota</taxon>
        <taxon>Metazoa</taxon>
        <taxon>Ecdysozoa</taxon>
        <taxon>Arthropoda</taxon>
        <taxon>Hexapoda</taxon>
        <taxon>Insecta</taxon>
        <taxon>Pterygota</taxon>
        <taxon>Neoptera</taxon>
        <taxon>Endopterygota</taxon>
        <taxon>Coleoptera</taxon>
        <taxon>Polyphaga</taxon>
        <taxon>Cucujiformia</taxon>
        <taxon>Nitidulidae</taxon>
        <taxon>Meligethinae</taxon>
        <taxon>Brassicogethes</taxon>
    </lineage>
</organism>
<dbReference type="GO" id="GO:0002009">
    <property type="term" value="P:morphogenesis of an epithelium"/>
    <property type="evidence" value="ECO:0007669"/>
    <property type="project" value="UniProtKB-ARBA"/>
</dbReference>
<evidence type="ECO:0000256" key="10">
    <source>
        <dbReference type="PROSITE-ProRule" id="PRU10141"/>
    </source>
</evidence>
<dbReference type="Proteomes" id="UP001154078">
    <property type="component" value="Chromosome 8"/>
</dbReference>
<feature type="repeat" description="ANK" evidence="8">
    <location>
        <begin position="146"/>
        <end position="178"/>
    </location>
</feature>
<comment type="catalytic activity">
    <reaction evidence="7 11">
        <text>L-tyrosyl-[protein] + ATP = O-phospho-L-tyrosyl-[protein] + ADP + H(+)</text>
        <dbReference type="Rhea" id="RHEA:10596"/>
        <dbReference type="Rhea" id="RHEA-COMP:10136"/>
        <dbReference type="Rhea" id="RHEA-COMP:20101"/>
        <dbReference type="ChEBI" id="CHEBI:15378"/>
        <dbReference type="ChEBI" id="CHEBI:30616"/>
        <dbReference type="ChEBI" id="CHEBI:46858"/>
        <dbReference type="ChEBI" id="CHEBI:61978"/>
        <dbReference type="ChEBI" id="CHEBI:456216"/>
        <dbReference type="EC" id="2.7.10.2"/>
    </reaction>
</comment>
<dbReference type="InterPro" id="IPR036770">
    <property type="entry name" value="Ankyrin_rpt-contain_sf"/>
</dbReference>
<keyword evidence="9" id="KW-0727">SH2 domain</keyword>
<dbReference type="PROSITE" id="PS00109">
    <property type="entry name" value="PROTEIN_KINASE_TYR"/>
    <property type="match status" value="1"/>
</dbReference>
<feature type="compositionally biased region" description="Pro residues" evidence="12">
    <location>
        <begin position="374"/>
        <end position="384"/>
    </location>
</feature>
<dbReference type="Pfam" id="PF12796">
    <property type="entry name" value="Ank_2"/>
    <property type="match status" value="1"/>
</dbReference>
<dbReference type="PROSITE" id="PS50011">
    <property type="entry name" value="PROTEIN_KINASE_DOM"/>
    <property type="match status" value="1"/>
</dbReference>
<dbReference type="PROSITE" id="PS00107">
    <property type="entry name" value="PROTEIN_KINASE_ATP"/>
    <property type="match status" value="1"/>
</dbReference>
<reference evidence="15" key="1">
    <citation type="submission" date="2021-12" db="EMBL/GenBank/DDBJ databases">
        <authorList>
            <person name="King R."/>
        </authorList>
    </citation>
    <scope>NUCLEOTIDE SEQUENCE</scope>
</reference>
<evidence type="ECO:0000256" key="2">
    <source>
        <dbReference type="ARBA" id="ARBA00022679"/>
    </source>
</evidence>
<feature type="domain" description="SH2" evidence="13">
    <location>
        <begin position="7"/>
        <end position="100"/>
    </location>
</feature>
<comment type="similarity">
    <text evidence="11">Belongs to the protein kinase superfamily. Tyr protein kinase family.</text>
</comment>
<dbReference type="EMBL" id="OV121139">
    <property type="protein sequence ID" value="CAH0562157.1"/>
    <property type="molecule type" value="Genomic_DNA"/>
</dbReference>
<dbReference type="SMART" id="SM00248">
    <property type="entry name" value="ANK"/>
    <property type="match status" value="6"/>
</dbReference>
<evidence type="ECO:0000256" key="7">
    <source>
        <dbReference type="ARBA" id="ARBA00051245"/>
    </source>
</evidence>
<dbReference type="SUPFAM" id="SSF56112">
    <property type="entry name" value="Protein kinase-like (PK-like)"/>
    <property type="match status" value="1"/>
</dbReference>
<dbReference type="InterPro" id="IPR050198">
    <property type="entry name" value="Non-receptor_tyrosine_kinases"/>
</dbReference>
<feature type="binding site" evidence="10">
    <location>
        <position position="482"/>
    </location>
    <ligand>
        <name>ATP</name>
        <dbReference type="ChEBI" id="CHEBI:30616"/>
    </ligand>
</feature>
<dbReference type="InterPro" id="IPR000719">
    <property type="entry name" value="Prot_kinase_dom"/>
</dbReference>
<keyword evidence="5 10" id="KW-0067">ATP-binding</keyword>
<dbReference type="Pfam" id="PF07714">
    <property type="entry name" value="PK_Tyr_Ser-Thr"/>
    <property type="match status" value="1"/>
</dbReference>
<keyword evidence="2 11" id="KW-0808">Transferase</keyword>
<dbReference type="InterPro" id="IPR008266">
    <property type="entry name" value="Tyr_kinase_AS"/>
</dbReference>
<evidence type="ECO:0000256" key="1">
    <source>
        <dbReference type="ARBA" id="ARBA00022553"/>
    </source>
</evidence>
<accession>A0A9P0BHG2</accession>
<dbReference type="GO" id="GO:0005524">
    <property type="term" value="F:ATP binding"/>
    <property type="evidence" value="ECO:0007669"/>
    <property type="project" value="UniProtKB-UniRule"/>
</dbReference>
<dbReference type="FunFam" id="1.10.510.10:FF:000027">
    <property type="entry name" value="Receptor protein-tyrosine kinase"/>
    <property type="match status" value="1"/>
</dbReference>
<dbReference type="PRINTS" id="PR00401">
    <property type="entry name" value="SH2DOMAIN"/>
</dbReference>
<evidence type="ECO:0000256" key="12">
    <source>
        <dbReference type="SAM" id="MobiDB-lite"/>
    </source>
</evidence>
<evidence type="ECO:0000256" key="9">
    <source>
        <dbReference type="PROSITE-ProRule" id="PRU00191"/>
    </source>
</evidence>
<dbReference type="Gene3D" id="3.30.505.10">
    <property type="entry name" value="SH2 domain"/>
    <property type="match status" value="2"/>
</dbReference>
<sequence length="719" mass="81791">MNNDYNWYHGKLTRDEAEILLKNDGRTNGLFLVRYSSAGDYALSVFNKNVVHHFQIRRHGDDAFFSIAENCQYHGLESLIEHYSSKDSDLPDSLVLTDYIIGVPPPADARRHGKTNLLHRATTQGNYTIVTECLNAGRQQNQRDKDGQTAVHIASKLGLNDILRKLIEFGANVNLRDSSGLTPLHYACQNNFPSTIRLLVNANANIQARSTENSCVPLHDAAICGHKDVINELLSLNVPVRPRNSQQKTPADLARENGHLECALMLENCQPRLPKSLKKDWYHGTLSRKEAEDMIRSHCYETGTYLVRYSDRNASKVLTLLCDGNFFNYIIQSCQNNKRKFLFIDDGPFLDSLEHIVDYYSFISDGLPTKLVNPVPPKPKPPVPFDTMPRPKKSKNPGKPLNPEAVNLNNNCFPSQKPFKNNFAIGNNNNISHTNNNNNENEDYISLDKLKRGNIIGEGEFGSVYKGTYVNLKGEATSVAIKTLREDQVNQNNIKTFLVEVQVMQKLDHECIVRLIGICKGPPLQMVQEYLALGSILQYMDANKEKIRPNHEFKMWAAQIAIGMNYLEQQRFVHRDLAARNILLATPEQAKISDFGLSRMVGMEDFYRASTGGKWPLKWYAPESYNYAQFSHKSDVWSFGVTIWEMFSFGAHPWGDMKGAEAIKLIDSGQRLEQPNACPKNIYDVMLQCWDFDMNRRPTFSELVKIFQSEPEHDYMNIV</sequence>
<dbReference type="Pfam" id="PF00017">
    <property type="entry name" value="SH2"/>
    <property type="match status" value="2"/>
</dbReference>
<keyword evidence="3 10" id="KW-0547">Nucleotide-binding</keyword>
<evidence type="ECO:0000256" key="4">
    <source>
        <dbReference type="ARBA" id="ARBA00022777"/>
    </source>
</evidence>
<dbReference type="PROSITE" id="PS50297">
    <property type="entry name" value="ANK_REP_REGION"/>
    <property type="match status" value="2"/>
</dbReference>
<dbReference type="InterPro" id="IPR000980">
    <property type="entry name" value="SH2"/>
</dbReference>
<evidence type="ECO:0000259" key="13">
    <source>
        <dbReference type="PROSITE" id="PS50001"/>
    </source>
</evidence>
<dbReference type="SMART" id="SM00252">
    <property type="entry name" value="SH2"/>
    <property type="match status" value="2"/>
</dbReference>